<dbReference type="InParanoid" id="B0DFI0"/>
<dbReference type="RefSeq" id="XP_001882713.1">
    <property type="nucleotide sequence ID" value="XM_001882678.1"/>
</dbReference>
<dbReference type="EMBL" id="DS547107">
    <property type="protein sequence ID" value="EDR06866.1"/>
    <property type="molecule type" value="Genomic_DNA"/>
</dbReference>
<dbReference type="KEGG" id="lbc:LACBIDRAFT_299822"/>
<sequence length="63" mass="6939">MRWLVLSPGFNFPVPTIIEAQASTQKIGRNEVSLTVSCLWQNVPTWHIACLSVSDSHGLDSLS</sequence>
<evidence type="ECO:0000313" key="2">
    <source>
        <dbReference type="Proteomes" id="UP000001194"/>
    </source>
</evidence>
<proteinExistence type="predicted"/>
<dbReference type="GeneID" id="6078234"/>
<protein>
    <submittedName>
        <fullName evidence="1">Predicted protein</fullName>
    </submittedName>
</protein>
<gene>
    <name evidence="1" type="ORF">LACBIDRAFT_299822</name>
</gene>
<dbReference type="AlphaFoldDB" id="B0DFI0"/>
<dbReference type="HOGENOM" id="CLU_2886203_0_0_1"/>
<dbReference type="Proteomes" id="UP000001194">
    <property type="component" value="Unassembled WGS sequence"/>
</dbReference>
<evidence type="ECO:0000313" key="1">
    <source>
        <dbReference type="EMBL" id="EDR06866.1"/>
    </source>
</evidence>
<keyword evidence="2" id="KW-1185">Reference proteome</keyword>
<organism evidence="2">
    <name type="scientific">Laccaria bicolor (strain S238N-H82 / ATCC MYA-4686)</name>
    <name type="common">Bicoloured deceiver</name>
    <name type="synonym">Laccaria laccata var. bicolor</name>
    <dbReference type="NCBI Taxonomy" id="486041"/>
    <lineage>
        <taxon>Eukaryota</taxon>
        <taxon>Fungi</taxon>
        <taxon>Dikarya</taxon>
        <taxon>Basidiomycota</taxon>
        <taxon>Agaricomycotina</taxon>
        <taxon>Agaricomycetes</taxon>
        <taxon>Agaricomycetidae</taxon>
        <taxon>Agaricales</taxon>
        <taxon>Agaricineae</taxon>
        <taxon>Hydnangiaceae</taxon>
        <taxon>Laccaria</taxon>
    </lineage>
</organism>
<name>B0DFI0_LACBS</name>
<reference evidence="1 2" key="1">
    <citation type="journal article" date="2008" name="Nature">
        <title>The genome of Laccaria bicolor provides insights into mycorrhizal symbiosis.</title>
        <authorList>
            <person name="Martin F."/>
            <person name="Aerts A."/>
            <person name="Ahren D."/>
            <person name="Brun A."/>
            <person name="Danchin E.G.J."/>
            <person name="Duchaussoy F."/>
            <person name="Gibon J."/>
            <person name="Kohler A."/>
            <person name="Lindquist E."/>
            <person name="Pereda V."/>
            <person name="Salamov A."/>
            <person name="Shapiro H.J."/>
            <person name="Wuyts J."/>
            <person name="Blaudez D."/>
            <person name="Buee M."/>
            <person name="Brokstein P."/>
            <person name="Canbaeck B."/>
            <person name="Cohen D."/>
            <person name="Courty P.E."/>
            <person name="Coutinho P.M."/>
            <person name="Delaruelle C."/>
            <person name="Detter J.C."/>
            <person name="Deveau A."/>
            <person name="DiFazio S."/>
            <person name="Duplessis S."/>
            <person name="Fraissinet-Tachet L."/>
            <person name="Lucic E."/>
            <person name="Frey-Klett P."/>
            <person name="Fourrey C."/>
            <person name="Feussner I."/>
            <person name="Gay G."/>
            <person name="Grimwood J."/>
            <person name="Hoegger P.J."/>
            <person name="Jain P."/>
            <person name="Kilaru S."/>
            <person name="Labbe J."/>
            <person name="Lin Y.C."/>
            <person name="Legue V."/>
            <person name="Le Tacon F."/>
            <person name="Marmeisse R."/>
            <person name="Melayah D."/>
            <person name="Montanini B."/>
            <person name="Muratet M."/>
            <person name="Nehls U."/>
            <person name="Niculita-Hirzel H."/>
            <person name="Oudot-Le Secq M.P."/>
            <person name="Peter M."/>
            <person name="Quesneville H."/>
            <person name="Rajashekar B."/>
            <person name="Reich M."/>
            <person name="Rouhier N."/>
            <person name="Schmutz J."/>
            <person name="Yin T."/>
            <person name="Chalot M."/>
            <person name="Henrissat B."/>
            <person name="Kuees U."/>
            <person name="Lucas S."/>
            <person name="Van de Peer Y."/>
            <person name="Podila G.K."/>
            <person name="Polle A."/>
            <person name="Pukkila P.J."/>
            <person name="Richardson P.M."/>
            <person name="Rouze P."/>
            <person name="Sanders I.R."/>
            <person name="Stajich J.E."/>
            <person name="Tunlid A."/>
            <person name="Tuskan G."/>
            <person name="Grigoriev I.V."/>
        </authorList>
    </citation>
    <scope>NUCLEOTIDE SEQUENCE [LARGE SCALE GENOMIC DNA]</scope>
    <source>
        <strain evidence="2">S238N-H82 / ATCC MYA-4686</strain>
    </source>
</reference>
<accession>B0DFI0</accession>